<dbReference type="KEGG" id="mmad:MMJJ_00290"/>
<dbReference type="InterPro" id="IPR017211">
    <property type="entry name" value="UCP037465_Znf"/>
</dbReference>
<name>A0A2L1C7U6_METMI</name>
<protein>
    <recommendedName>
        <fullName evidence="7">Zinc finger protein</fullName>
    </recommendedName>
</protein>
<evidence type="ECO:0000313" key="3">
    <source>
        <dbReference type="EMBL" id="MBB6496221.1"/>
    </source>
</evidence>
<sequence>MKCYLCKLEGKDTDAVASCIVCGMGVCMDHVVREEIDHWEGGYPFPATKLKKTIPRMLCKPCYNALMGGKK</sequence>
<dbReference type="Proteomes" id="UP000590564">
    <property type="component" value="Unassembled WGS sequence"/>
</dbReference>
<dbReference type="AlphaFoldDB" id="A0A2L1C7U6"/>
<dbReference type="Proteomes" id="UP000567099">
    <property type="component" value="Unassembled WGS sequence"/>
</dbReference>
<evidence type="ECO:0000313" key="4">
    <source>
        <dbReference type="Proteomes" id="UP000239462"/>
    </source>
</evidence>
<reference evidence="4" key="1">
    <citation type="journal article" date="2018" name="Genome Announc.">
        <title>Complete Genome Sequence of the Methanococcus maripaludis Type Strain JJ (DSM 2067), a Model for Selenoprotein Synthesis in Archaea.</title>
        <authorList>
            <person name="Poehlein A."/>
            <person name="Heym D."/>
            <person name="Quitzke V."/>
            <person name="Fersch J."/>
            <person name="Daniel R."/>
            <person name="Rother M."/>
        </authorList>
    </citation>
    <scope>NUCLEOTIDE SEQUENCE [LARGE SCALE GENOMIC DNA]</scope>
    <source>
        <strain evidence="4">DSM 2067</strain>
    </source>
</reference>
<reference evidence="3 6" key="3">
    <citation type="submission" date="2020-08" db="EMBL/GenBank/DDBJ databases">
        <title>Genomic Encyclopedia of Type Strains, Phase IV (KMG-V): Genome sequencing to study the core and pangenomes of soil and plant-associated prokaryotes.</title>
        <authorList>
            <person name="Whitman W."/>
        </authorList>
    </citation>
    <scope>NUCLEOTIDE SEQUENCE [LARGE SCALE GENOMIC DNA]</scope>
    <source>
        <strain evidence="2 5">C13</strain>
        <strain evidence="3 6">D1</strain>
    </source>
</reference>
<proteinExistence type="predicted"/>
<dbReference type="EMBL" id="CP026606">
    <property type="protein sequence ID" value="AVB75448.1"/>
    <property type="molecule type" value="Genomic_DNA"/>
</dbReference>
<dbReference type="EMBL" id="JACDUO010000001">
    <property type="protein sequence ID" value="MBA2863773.1"/>
    <property type="molecule type" value="Genomic_DNA"/>
</dbReference>
<reference evidence="1" key="2">
    <citation type="submission" date="2018-02" db="EMBL/GenBank/DDBJ databases">
        <title>Complete genome sequence of the Methanococcus maripaludis type strain JJ (DSM 2067), a model for selenoprotein synthesis in Archaea.</title>
        <authorList>
            <person name="Poehlein A."/>
            <person name="Heym D."/>
            <person name="Quitzke V."/>
            <person name="Fersch J."/>
            <person name="Daniel R."/>
            <person name="Rother M."/>
        </authorList>
    </citation>
    <scope>NUCLEOTIDE SEQUENCE [LARGE SCALE GENOMIC DNA]</scope>
    <source>
        <strain evidence="1">DSM 2067</strain>
    </source>
</reference>
<gene>
    <name evidence="2" type="ORF">HNP94_000773</name>
    <name evidence="3" type="ORF">HNP96_000242</name>
    <name evidence="1" type="ORF">MMJJ_00290</name>
</gene>
<evidence type="ECO:0008006" key="7">
    <source>
        <dbReference type="Google" id="ProtNLM"/>
    </source>
</evidence>
<accession>A0A2L1C7U6</accession>
<dbReference type="Proteomes" id="UP000239462">
    <property type="component" value="Chromosome"/>
</dbReference>
<dbReference type="RefSeq" id="WP_104837136.1">
    <property type="nucleotide sequence ID" value="NZ_CP026606.1"/>
</dbReference>
<organism evidence="1 4">
    <name type="scientific">Methanococcus maripaludis</name>
    <name type="common">Methanococcus deltae</name>
    <dbReference type="NCBI Taxonomy" id="39152"/>
    <lineage>
        <taxon>Archaea</taxon>
        <taxon>Methanobacteriati</taxon>
        <taxon>Methanobacteriota</taxon>
        <taxon>Methanomada group</taxon>
        <taxon>Methanococci</taxon>
        <taxon>Methanococcales</taxon>
        <taxon>Methanococcaceae</taxon>
        <taxon>Methanococcus</taxon>
    </lineage>
</organism>
<evidence type="ECO:0000313" key="2">
    <source>
        <dbReference type="EMBL" id="MBA2863773.1"/>
    </source>
</evidence>
<evidence type="ECO:0000313" key="5">
    <source>
        <dbReference type="Proteomes" id="UP000567099"/>
    </source>
</evidence>
<dbReference type="Pfam" id="PF09947">
    <property type="entry name" value="DUF2180"/>
    <property type="match status" value="1"/>
</dbReference>
<dbReference type="PIRSF" id="PIRSF037465">
    <property type="entry name" value="UCP037465_Znf"/>
    <property type="match status" value="1"/>
</dbReference>
<dbReference type="EMBL" id="JACHED010000001">
    <property type="protein sequence ID" value="MBB6496221.1"/>
    <property type="molecule type" value="Genomic_DNA"/>
</dbReference>
<dbReference type="GeneID" id="36101125"/>
<evidence type="ECO:0000313" key="6">
    <source>
        <dbReference type="Proteomes" id="UP000590564"/>
    </source>
</evidence>
<evidence type="ECO:0000313" key="1">
    <source>
        <dbReference type="EMBL" id="AVB75448.1"/>
    </source>
</evidence>